<dbReference type="HOGENOM" id="CLU_1932241_0_0_1"/>
<feature type="region of interest" description="Disordered" evidence="1">
    <location>
        <begin position="90"/>
        <end position="131"/>
    </location>
</feature>
<evidence type="ECO:0000313" key="3">
    <source>
        <dbReference type="Proteomes" id="UP000007875"/>
    </source>
</evidence>
<feature type="compositionally biased region" description="Basic and acidic residues" evidence="1">
    <location>
        <begin position="27"/>
        <end position="36"/>
    </location>
</feature>
<dbReference type="Ensembl" id="ENSCSAVT00000010282.1">
    <property type="protein sequence ID" value="ENSCSAVP00000010158.1"/>
    <property type="gene ID" value="ENSCSAVG00000005993.1"/>
</dbReference>
<accession>H2YXU7</accession>
<evidence type="ECO:0000313" key="2">
    <source>
        <dbReference type="Ensembl" id="ENSCSAVP00000010158.1"/>
    </source>
</evidence>
<dbReference type="InParanoid" id="H2YXU7"/>
<sequence>MALSPMVANQRPPKSESAGLLSPAGSRKTEEQKPHENQSSTTTTVKQEMETTQDQPTQQSPSTQQGNAEVVEKNLSDAQIRHRVESLNRLQNLKSMLLPDSERTDGPNEIGHPPPAPEGTSWPGQPPAPSR</sequence>
<reference evidence="2" key="3">
    <citation type="submission" date="2025-09" db="UniProtKB">
        <authorList>
            <consortium name="Ensembl"/>
        </authorList>
    </citation>
    <scope>IDENTIFICATION</scope>
</reference>
<proteinExistence type="predicted"/>
<dbReference type="AlphaFoldDB" id="H2YXU7"/>
<evidence type="ECO:0000256" key="1">
    <source>
        <dbReference type="SAM" id="MobiDB-lite"/>
    </source>
</evidence>
<protein>
    <submittedName>
        <fullName evidence="2">Uncharacterized protein</fullName>
    </submittedName>
</protein>
<dbReference type="Proteomes" id="UP000007875">
    <property type="component" value="Unassembled WGS sequence"/>
</dbReference>
<name>H2YXU7_CIOSA</name>
<reference evidence="2" key="2">
    <citation type="submission" date="2025-08" db="UniProtKB">
        <authorList>
            <consortium name="Ensembl"/>
        </authorList>
    </citation>
    <scope>IDENTIFICATION</scope>
</reference>
<feature type="compositionally biased region" description="Low complexity" evidence="1">
    <location>
        <begin position="41"/>
        <end position="65"/>
    </location>
</feature>
<keyword evidence="3" id="KW-1185">Reference proteome</keyword>
<feature type="region of interest" description="Disordered" evidence="1">
    <location>
        <begin position="1"/>
        <end position="77"/>
    </location>
</feature>
<reference evidence="3" key="1">
    <citation type="submission" date="2003-08" db="EMBL/GenBank/DDBJ databases">
        <authorList>
            <person name="Birren B."/>
            <person name="Nusbaum C."/>
            <person name="Abebe A."/>
            <person name="Abouelleil A."/>
            <person name="Adekoya E."/>
            <person name="Ait-zahra M."/>
            <person name="Allen N."/>
            <person name="Allen T."/>
            <person name="An P."/>
            <person name="Anderson M."/>
            <person name="Anderson S."/>
            <person name="Arachchi H."/>
            <person name="Armbruster J."/>
            <person name="Bachantsang P."/>
            <person name="Baldwin J."/>
            <person name="Barry A."/>
            <person name="Bayul T."/>
            <person name="Blitshsteyn B."/>
            <person name="Bloom T."/>
            <person name="Blye J."/>
            <person name="Boguslavskiy L."/>
            <person name="Borowsky M."/>
            <person name="Boukhgalter B."/>
            <person name="Brunache A."/>
            <person name="Butler J."/>
            <person name="Calixte N."/>
            <person name="Calvo S."/>
            <person name="Camarata J."/>
            <person name="Campo K."/>
            <person name="Chang J."/>
            <person name="Cheshatsang Y."/>
            <person name="Citroen M."/>
            <person name="Collymore A."/>
            <person name="Considine T."/>
            <person name="Cook A."/>
            <person name="Cooke P."/>
            <person name="Corum B."/>
            <person name="Cuomo C."/>
            <person name="David R."/>
            <person name="Dawoe T."/>
            <person name="Degray S."/>
            <person name="Dodge S."/>
            <person name="Dooley K."/>
            <person name="Dorje P."/>
            <person name="Dorjee K."/>
            <person name="Dorris L."/>
            <person name="Duffey N."/>
            <person name="Dupes A."/>
            <person name="Elkins T."/>
            <person name="Engels R."/>
            <person name="Erickson J."/>
            <person name="Farina A."/>
            <person name="Faro S."/>
            <person name="Ferreira P."/>
            <person name="Fischer H."/>
            <person name="Fitzgerald M."/>
            <person name="Foley K."/>
            <person name="Gage D."/>
            <person name="Galagan J."/>
            <person name="Gearin G."/>
            <person name="Gnerre S."/>
            <person name="Gnirke A."/>
            <person name="Goyette A."/>
            <person name="Graham J."/>
            <person name="Grandbois E."/>
            <person name="Gyaltsen K."/>
            <person name="Hafez N."/>
            <person name="Hagopian D."/>
            <person name="Hagos B."/>
            <person name="Hall J."/>
            <person name="Hatcher B."/>
            <person name="Heller A."/>
            <person name="Higgins H."/>
            <person name="Honan T."/>
            <person name="Horn A."/>
            <person name="Houde N."/>
            <person name="Hughes L."/>
            <person name="Hulme W."/>
            <person name="Husby E."/>
            <person name="Iliev I."/>
            <person name="Jaffe D."/>
            <person name="Jones C."/>
            <person name="Kamal M."/>
            <person name="Kamat A."/>
            <person name="Kamvysselis M."/>
            <person name="Karlsson E."/>
            <person name="Kells C."/>
            <person name="Kieu A."/>
            <person name="Kisner P."/>
            <person name="Kodira C."/>
            <person name="Kulbokas E."/>
            <person name="Labutti K."/>
            <person name="Lama D."/>
            <person name="Landers T."/>
            <person name="Leger J."/>
            <person name="Levine S."/>
            <person name="Lewis D."/>
            <person name="Lewis T."/>
            <person name="Lindblad-toh K."/>
            <person name="Liu X."/>
            <person name="Lokyitsang T."/>
            <person name="Lokyitsang Y."/>
            <person name="Lucien O."/>
            <person name="Lui A."/>
            <person name="Ma L.J."/>
            <person name="Mabbitt R."/>
            <person name="Macdonald J."/>
            <person name="Maclean C."/>
            <person name="Major J."/>
            <person name="Manning J."/>
            <person name="Marabella R."/>
            <person name="Maru K."/>
            <person name="Matthews C."/>
            <person name="Mauceli E."/>
            <person name="Mccarthy M."/>
            <person name="Mcdonough S."/>
            <person name="Mcghee T."/>
            <person name="Meldrim J."/>
            <person name="Meneus L."/>
            <person name="Mesirov J."/>
            <person name="Mihalev A."/>
            <person name="Mihova T."/>
            <person name="Mikkelsen T."/>
            <person name="Mlenga V."/>
            <person name="Moru K."/>
            <person name="Mozes J."/>
            <person name="Mulrain L."/>
            <person name="Munson G."/>
            <person name="Naylor J."/>
            <person name="Newes C."/>
            <person name="Nguyen C."/>
            <person name="Nguyen N."/>
            <person name="Nguyen T."/>
            <person name="Nicol R."/>
            <person name="Nielsen C."/>
            <person name="Nizzari M."/>
            <person name="Norbu C."/>
            <person name="Norbu N."/>
            <person name="O'donnell P."/>
            <person name="Okoawo O."/>
            <person name="O'leary S."/>
            <person name="Omotosho B."/>
            <person name="O'neill K."/>
            <person name="Osman S."/>
            <person name="Parker S."/>
            <person name="Perrin D."/>
            <person name="Phunkhang P."/>
            <person name="Piqani B."/>
            <person name="Purcell S."/>
            <person name="Rachupka T."/>
            <person name="Ramasamy U."/>
            <person name="Rameau R."/>
            <person name="Ray V."/>
            <person name="Raymond C."/>
            <person name="Retta R."/>
            <person name="Richardson S."/>
            <person name="Rise C."/>
            <person name="Rodriguez J."/>
            <person name="Rogers J."/>
            <person name="Rogov P."/>
            <person name="Rutman M."/>
            <person name="Schupbach R."/>
            <person name="Seaman C."/>
            <person name="Settipalli S."/>
            <person name="Sharpe T."/>
            <person name="Sheridan J."/>
            <person name="Sherpa N."/>
            <person name="Shi J."/>
            <person name="Smirnov S."/>
            <person name="Smith C."/>
            <person name="Sougnez C."/>
            <person name="Spencer B."/>
            <person name="Stalker J."/>
            <person name="Stange-thomann N."/>
            <person name="Stavropoulos S."/>
            <person name="Stetson K."/>
            <person name="Stone C."/>
            <person name="Stone S."/>
            <person name="Stubbs M."/>
            <person name="Talamas J."/>
            <person name="Tchuinga P."/>
            <person name="Tenzing P."/>
            <person name="Tesfaye S."/>
            <person name="Theodore J."/>
            <person name="Thoulutsang Y."/>
            <person name="Topham K."/>
            <person name="Towey S."/>
            <person name="Tsamla T."/>
            <person name="Tsomo N."/>
            <person name="Vallee D."/>
            <person name="Vassiliev H."/>
            <person name="Venkataraman V."/>
            <person name="Vinson J."/>
            <person name="Vo A."/>
            <person name="Wade C."/>
            <person name="Wang S."/>
            <person name="Wangchuk T."/>
            <person name="Wangdi T."/>
            <person name="Whittaker C."/>
            <person name="Wilkinson J."/>
            <person name="Wu Y."/>
            <person name="Wyman D."/>
            <person name="Yadav S."/>
            <person name="Yang S."/>
            <person name="Yang X."/>
            <person name="Yeager S."/>
            <person name="Yee E."/>
            <person name="Young G."/>
            <person name="Zainoun J."/>
            <person name="Zembeck L."/>
            <person name="Zimmer A."/>
            <person name="Zody M."/>
            <person name="Lander E."/>
        </authorList>
    </citation>
    <scope>NUCLEOTIDE SEQUENCE [LARGE SCALE GENOMIC DNA]</scope>
</reference>
<organism evidence="2 3">
    <name type="scientific">Ciona savignyi</name>
    <name type="common">Pacific transparent sea squirt</name>
    <dbReference type="NCBI Taxonomy" id="51511"/>
    <lineage>
        <taxon>Eukaryota</taxon>
        <taxon>Metazoa</taxon>
        <taxon>Chordata</taxon>
        <taxon>Tunicata</taxon>
        <taxon>Ascidiacea</taxon>
        <taxon>Phlebobranchia</taxon>
        <taxon>Cionidae</taxon>
        <taxon>Ciona</taxon>
    </lineage>
</organism>